<keyword evidence="2" id="KW-0815">Transposition</keyword>
<evidence type="ECO:0000256" key="4">
    <source>
        <dbReference type="ARBA" id="ARBA00023172"/>
    </source>
</evidence>
<evidence type="ECO:0000313" key="9">
    <source>
        <dbReference type="Proteomes" id="UP000276178"/>
    </source>
</evidence>
<evidence type="ECO:0000256" key="1">
    <source>
        <dbReference type="ARBA" id="ARBA00009277"/>
    </source>
</evidence>
<dbReference type="GO" id="GO:0015074">
    <property type="term" value="P:DNA integration"/>
    <property type="evidence" value="ECO:0007669"/>
    <property type="project" value="InterPro"/>
</dbReference>
<dbReference type="Gene3D" id="1.10.10.60">
    <property type="entry name" value="Homeodomain-like"/>
    <property type="match status" value="1"/>
</dbReference>
<keyword evidence="4" id="KW-0233">DNA recombination</keyword>
<dbReference type="NCBIfam" id="NF033546">
    <property type="entry name" value="transpos_IS21"/>
    <property type="match status" value="1"/>
</dbReference>
<dbReference type="GO" id="GO:0032196">
    <property type="term" value="P:transposition"/>
    <property type="evidence" value="ECO:0007669"/>
    <property type="project" value="UniProtKB-KW"/>
</dbReference>
<sequence length="407" mass="47367">MLRSGIVISLHTMRAEGKSIREIARLTGHSRNTVRRYLRGEYFPEKEIRKSRGSKLDPFKPFLQERLQEGIYNCEVLFDLLREKGYTGGRTILKDYVKGIRPPKQLLAVLRYETKPGEYAQVDWGLCDYVDLDGTVRKVPVFVMVLGYSRSTYIEFTKRCDIHSFLRCLIHAFEYFGGIPKVMLTDQMKTVVLGMGDDRKPRWHPLFADFAAAIGLVPKVCKVRRPETKGKVERGVQYVKNNFLPGKRFVDLQDLNQQALHWCERINRRIHGTTGERPFDRLREENLSPIPSTERWEKYLHEPRQISRDGFVSYDGVRYGVPWRYSGRESTVREVNGWVEIWADGTCIARHQKVYRSRTTVFCENQYAGLSTTQGYAYPRPQARQISPQQVEVRSLDVYEQLKEVGA</sequence>
<reference evidence="8 9" key="1">
    <citation type="submission" date="2018-10" db="EMBL/GenBank/DDBJ databases">
        <title>Phylogenomics of Brevibacillus.</title>
        <authorList>
            <person name="Dunlap C."/>
        </authorList>
    </citation>
    <scope>NUCLEOTIDE SEQUENCE [LARGE SCALE GENOMIC DNA]</scope>
    <source>
        <strain evidence="8 9">NRRL NRS 1219</strain>
    </source>
</reference>
<dbReference type="InterPro" id="IPR012337">
    <property type="entry name" value="RNaseH-like_sf"/>
</dbReference>
<keyword evidence="3" id="KW-0238">DNA-binding</keyword>
<dbReference type="Proteomes" id="UP000317180">
    <property type="component" value="Unassembled WGS sequence"/>
</dbReference>
<dbReference type="InterPro" id="IPR054353">
    <property type="entry name" value="IstA-like_C"/>
</dbReference>
<dbReference type="PROSITE" id="PS50531">
    <property type="entry name" value="HTH_IS21"/>
    <property type="match status" value="1"/>
</dbReference>
<dbReference type="OrthoDB" id="3193769at2"/>
<comment type="caution">
    <text evidence="8">The sequence shown here is derived from an EMBL/GenBank/DDBJ whole genome shotgun (WGS) entry which is preliminary data.</text>
</comment>
<dbReference type="EMBL" id="BJOD01000044">
    <property type="protein sequence ID" value="GED27548.1"/>
    <property type="molecule type" value="Genomic_DNA"/>
</dbReference>
<dbReference type="Gene3D" id="3.30.420.10">
    <property type="entry name" value="Ribonuclease H-like superfamily/Ribonuclease H"/>
    <property type="match status" value="1"/>
</dbReference>
<feature type="domain" description="Integrase catalytic" evidence="6">
    <location>
        <begin position="112"/>
        <end position="286"/>
    </location>
</feature>
<evidence type="ECO:0000313" key="10">
    <source>
        <dbReference type="Proteomes" id="UP000317180"/>
    </source>
</evidence>
<dbReference type="PANTHER" id="PTHR35004:SF6">
    <property type="entry name" value="TRANSPOSASE"/>
    <property type="match status" value="1"/>
</dbReference>
<accession>A0A3M8AAH0</accession>
<dbReference type="AlphaFoldDB" id="A0A3M8AAH0"/>
<dbReference type="GO" id="GO:0006310">
    <property type="term" value="P:DNA recombination"/>
    <property type="evidence" value="ECO:0007669"/>
    <property type="project" value="UniProtKB-KW"/>
</dbReference>
<organism evidence="8 9">
    <name type="scientific">Brevibacillus agri</name>
    <dbReference type="NCBI Taxonomy" id="51101"/>
    <lineage>
        <taxon>Bacteria</taxon>
        <taxon>Bacillati</taxon>
        <taxon>Bacillota</taxon>
        <taxon>Bacilli</taxon>
        <taxon>Bacillales</taxon>
        <taxon>Paenibacillaceae</taxon>
        <taxon>Brevibacillus</taxon>
    </lineage>
</organism>
<protein>
    <submittedName>
        <fullName evidence="8">IS21 family transposase</fullName>
    </submittedName>
</protein>
<dbReference type="Pfam" id="PF00665">
    <property type="entry name" value="rve"/>
    <property type="match status" value="1"/>
</dbReference>
<feature type="domain" description="HTH IS21-type" evidence="5">
    <location>
        <begin position="5"/>
        <end position="67"/>
    </location>
</feature>
<evidence type="ECO:0000313" key="7">
    <source>
        <dbReference type="EMBL" id="GED27548.1"/>
    </source>
</evidence>
<keyword evidence="10" id="KW-1185">Reference proteome</keyword>
<reference evidence="7 10" key="2">
    <citation type="submission" date="2019-06" db="EMBL/GenBank/DDBJ databases">
        <title>Whole genome shotgun sequence of Brevibacillus agri NBRC 15538.</title>
        <authorList>
            <person name="Hosoyama A."/>
            <person name="Uohara A."/>
            <person name="Ohji S."/>
            <person name="Ichikawa N."/>
        </authorList>
    </citation>
    <scope>NUCLEOTIDE SEQUENCE [LARGE SCALE GENOMIC DNA]</scope>
    <source>
        <strain evidence="7 10">NBRC 15538</strain>
    </source>
</reference>
<dbReference type="PANTHER" id="PTHR35004">
    <property type="entry name" value="TRANSPOSASE RV3428C-RELATED"/>
    <property type="match status" value="1"/>
</dbReference>
<proteinExistence type="inferred from homology"/>
<evidence type="ECO:0000313" key="8">
    <source>
        <dbReference type="EMBL" id="RNB47577.1"/>
    </source>
</evidence>
<dbReference type="Pfam" id="PF22483">
    <property type="entry name" value="Mu-transpos_C_2"/>
    <property type="match status" value="1"/>
</dbReference>
<dbReference type="RefSeq" id="WP_005829301.1">
    <property type="nucleotide sequence ID" value="NZ_BJOD01000044.1"/>
</dbReference>
<dbReference type="SUPFAM" id="SSF53098">
    <property type="entry name" value="Ribonuclease H-like"/>
    <property type="match status" value="1"/>
</dbReference>
<dbReference type="Proteomes" id="UP000276178">
    <property type="component" value="Unassembled WGS sequence"/>
</dbReference>
<gene>
    <name evidence="7" type="ORF">BAG01nite_36500</name>
    <name evidence="8" type="ORF">EB820_24545</name>
</gene>
<evidence type="ECO:0000256" key="2">
    <source>
        <dbReference type="ARBA" id="ARBA00022578"/>
    </source>
</evidence>
<name>A0A3M8AAH0_9BACL</name>
<evidence type="ECO:0000256" key="3">
    <source>
        <dbReference type="ARBA" id="ARBA00023125"/>
    </source>
</evidence>
<dbReference type="InterPro" id="IPR036397">
    <property type="entry name" value="RNaseH_sf"/>
</dbReference>
<evidence type="ECO:0000259" key="6">
    <source>
        <dbReference type="PROSITE" id="PS50994"/>
    </source>
</evidence>
<dbReference type="EMBL" id="RHHN01000093">
    <property type="protein sequence ID" value="RNB47577.1"/>
    <property type="molecule type" value="Genomic_DNA"/>
</dbReference>
<dbReference type="GeneID" id="82812702"/>
<comment type="similarity">
    <text evidence="1">Belongs to the transposase IS21/IS408/IS1162 family.</text>
</comment>
<dbReference type="InterPro" id="IPR001584">
    <property type="entry name" value="Integrase_cat-core"/>
</dbReference>
<dbReference type="PROSITE" id="PS50994">
    <property type="entry name" value="INTEGRASE"/>
    <property type="match status" value="1"/>
</dbReference>
<dbReference type="InterPro" id="IPR017894">
    <property type="entry name" value="HTH_IS21_transposase_type"/>
</dbReference>
<evidence type="ECO:0000259" key="5">
    <source>
        <dbReference type="PROSITE" id="PS50531"/>
    </source>
</evidence>
<dbReference type="GO" id="GO:0003677">
    <property type="term" value="F:DNA binding"/>
    <property type="evidence" value="ECO:0007669"/>
    <property type="project" value="UniProtKB-KW"/>
</dbReference>